<evidence type="ECO:0000259" key="15">
    <source>
        <dbReference type="PROSITE" id="PS50851"/>
    </source>
</evidence>
<dbReference type="InterPro" id="IPR002545">
    <property type="entry name" value="CheW-lke_dom"/>
</dbReference>
<dbReference type="InterPro" id="IPR036641">
    <property type="entry name" value="HPT_dom_sf"/>
</dbReference>
<dbReference type="GO" id="GO:0006935">
    <property type="term" value="P:chemotaxis"/>
    <property type="evidence" value="ECO:0007669"/>
    <property type="project" value="UniProtKB-KW"/>
</dbReference>
<dbReference type="PROSITE" id="PS50109">
    <property type="entry name" value="HIS_KIN"/>
    <property type="match status" value="1"/>
</dbReference>
<dbReference type="RefSeq" id="WP_207689865.1">
    <property type="nucleotide sequence ID" value="NZ_CP061799.1"/>
</dbReference>
<name>A0A975B378_9BACT</name>
<dbReference type="SUPFAM" id="SSF47384">
    <property type="entry name" value="Homodimeric domain of signal transducing histidine kinase"/>
    <property type="match status" value="1"/>
</dbReference>
<gene>
    <name evidence="17" type="ORF">dnl_01510</name>
</gene>
<dbReference type="Gene3D" id="1.10.287.560">
    <property type="entry name" value="Histidine kinase CheA-like, homodimeric domain"/>
    <property type="match status" value="1"/>
</dbReference>
<evidence type="ECO:0000256" key="9">
    <source>
        <dbReference type="ARBA" id="ARBA00022840"/>
    </source>
</evidence>
<keyword evidence="18" id="KW-1185">Reference proteome</keyword>
<dbReference type="InterPro" id="IPR008207">
    <property type="entry name" value="Sig_transdc_His_kin_Hpt_dom"/>
</dbReference>
<dbReference type="PROSITE" id="PS50851">
    <property type="entry name" value="CHEW"/>
    <property type="match status" value="1"/>
</dbReference>
<dbReference type="SUPFAM" id="SSF47226">
    <property type="entry name" value="Histidine-containing phosphotransfer domain, HPT domain"/>
    <property type="match status" value="2"/>
</dbReference>
<sequence>MADISIEHYRKQFFRESAELIDNIYDDILKAEAEPDNYDILNSLFRGVHTIKGSAGSFGLDEISSFVHHLENLLNLLREGRIDLTPDITDIILAGIDHISDMIQAGSSGTDMDRDLELEAGIIEKLESFCKSAVPACEQFCVQGEILPGSQVTNLEDTGLSEEIQAKLADTAARGLNIYRISLCYTSGHMGNGYDPFIFLKNLYNCCDYYYVVNYCNNGFSQVPPLPDFEPLNLYLKPTVCVGTNLLSEDIYDLTIDPSLIFIEQIKTANLSVKILTLSESADPESVNEFIIGTSEMLESAETAIMEYEATGSESALNEIFRVVHNIKGDADFIGLQCMTRFAHTLESLLEKLRTGFKIKKGAGDILLGSIDFFWKNIKKIDKGIEITDFPPVYETIKNLLESDSQESDSKKSGSNDSNQDDSDQENPVKEPQALLDDLDLDLKKVFFDQLIQYKTILNSKLQGLPFSDLKSGIRFKQAVLRALNGLSNASKVVNLTPLQRLSDKAAKAVSFMDSDLMPSELDDVVKYIENIGLGPKKIGEILIQNGKISHQDLAFGLARQKPLGEILLEAGRISQEDIKEALLTQKLMENYEQRHAKPVDREIRTMRVDESKIENLTNMAGELLIARNTYDYILNNLKKTGNTDIELYKALKENLYLFTHLTNDVHHGIMSMRMLPVGVVFRKYARIVRDISRKQKKSIELVIQGEDIEIDKKAAEVLAEPMMHLVRNACDHGIESVPERLSLGKSEKGTLIMKASHEGSSLCITVKDDGRGIDRHKLREKTKMTEMQASEHELLNMIFLPGISTRSQATDLSGRGVGMDVVKTAVNSLGGNVQVASTEKQGTEFNIFIPMTMGIDEVLLIELGKGIYAIPISYILETLKIPFSKIQWFTDKMFLHYRGEVINLEKLETLLHGNNSGIKNKSAVFDKEDKEISVVVIRTVRGRFGVIVDRLDKNMELAIKPVPKQLACLDIASGVSIMGNGRIIIVLNPDKL</sequence>
<evidence type="ECO:0000256" key="5">
    <source>
        <dbReference type="ARBA" id="ARBA00022553"/>
    </source>
</evidence>
<keyword evidence="6" id="KW-0808">Transferase</keyword>
<keyword evidence="7" id="KW-0547">Nucleotide-binding</keyword>
<reference evidence="17" key="1">
    <citation type="journal article" date="2021" name="Microb. Physiol.">
        <title>Proteogenomic Insights into the Physiology of Marine, Sulfate-Reducing, Filamentous Desulfonema limicola and Desulfonema magnum.</title>
        <authorList>
            <person name="Schnaars V."/>
            <person name="Wohlbrand L."/>
            <person name="Scheve S."/>
            <person name="Hinrichs C."/>
            <person name="Reinhardt R."/>
            <person name="Rabus R."/>
        </authorList>
    </citation>
    <scope>NUCLEOTIDE SEQUENCE</scope>
    <source>
        <strain evidence="17">5ac10</strain>
    </source>
</reference>
<comment type="catalytic activity">
    <reaction evidence="1">
        <text>ATP + protein L-histidine = ADP + protein N-phospho-L-histidine.</text>
        <dbReference type="EC" id="2.7.13.3"/>
    </reaction>
</comment>
<dbReference type="Gene3D" id="2.30.30.40">
    <property type="entry name" value="SH3 Domains"/>
    <property type="match status" value="1"/>
</dbReference>
<evidence type="ECO:0000256" key="8">
    <source>
        <dbReference type="ARBA" id="ARBA00022777"/>
    </source>
</evidence>
<dbReference type="InterPro" id="IPR051315">
    <property type="entry name" value="Bact_Chemotaxis_CheA"/>
</dbReference>
<evidence type="ECO:0000256" key="6">
    <source>
        <dbReference type="ARBA" id="ARBA00022679"/>
    </source>
</evidence>
<feature type="domain" description="HPt" evidence="16">
    <location>
        <begin position="279"/>
        <end position="381"/>
    </location>
</feature>
<dbReference type="PROSITE" id="PS50894">
    <property type="entry name" value="HPT"/>
    <property type="match status" value="2"/>
</dbReference>
<dbReference type="InterPro" id="IPR003594">
    <property type="entry name" value="HATPase_dom"/>
</dbReference>
<comment type="function">
    <text evidence="11">Involved in the transmission of sensory signals from the chemoreceptors to the flagellar motors. CheA is autophosphorylated; it can transfer its phosphate group to either CheB or CheY.</text>
</comment>
<dbReference type="GO" id="GO:0000155">
    <property type="term" value="F:phosphorelay sensor kinase activity"/>
    <property type="evidence" value="ECO:0007669"/>
    <property type="project" value="InterPro"/>
</dbReference>
<evidence type="ECO:0000256" key="2">
    <source>
        <dbReference type="ARBA" id="ARBA00012438"/>
    </source>
</evidence>
<feature type="modified residue" description="Phosphohistidine" evidence="12">
    <location>
        <position position="325"/>
    </location>
</feature>
<dbReference type="EMBL" id="CP061799">
    <property type="protein sequence ID" value="QTA77948.1"/>
    <property type="molecule type" value="Genomic_DNA"/>
</dbReference>
<dbReference type="SMART" id="SM00387">
    <property type="entry name" value="HATPase_c"/>
    <property type="match status" value="1"/>
</dbReference>
<keyword evidence="5 12" id="KW-0597">Phosphoprotein</keyword>
<feature type="region of interest" description="Disordered" evidence="13">
    <location>
        <begin position="404"/>
        <end position="429"/>
    </location>
</feature>
<dbReference type="KEGG" id="dli:dnl_01510"/>
<dbReference type="InterPro" id="IPR037257">
    <property type="entry name" value="T2SS_E_N_sf"/>
</dbReference>
<evidence type="ECO:0000256" key="7">
    <source>
        <dbReference type="ARBA" id="ARBA00022741"/>
    </source>
</evidence>
<feature type="domain" description="Histidine kinase" evidence="14">
    <location>
        <begin position="654"/>
        <end position="854"/>
    </location>
</feature>
<dbReference type="CDD" id="cd00088">
    <property type="entry name" value="HPT"/>
    <property type="match status" value="2"/>
</dbReference>
<keyword evidence="9" id="KW-0067">ATP-binding</keyword>
<dbReference type="InterPro" id="IPR036890">
    <property type="entry name" value="HATPase_C_sf"/>
</dbReference>
<dbReference type="Gene3D" id="3.30.565.10">
    <property type="entry name" value="Histidine kinase-like ATPase, C-terminal domain"/>
    <property type="match status" value="1"/>
</dbReference>
<evidence type="ECO:0000313" key="17">
    <source>
        <dbReference type="EMBL" id="QTA77948.1"/>
    </source>
</evidence>
<evidence type="ECO:0000259" key="16">
    <source>
        <dbReference type="PROSITE" id="PS50894"/>
    </source>
</evidence>
<dbReference type="AlphaFoldDB" id="A0A975B378"/>
<evidence type="ECO:0000313" key="18">
    <source>
        <dbReference type="Proteomes" id="UP000663720"/>
    </source>
</evidence>
<evidence type="ECO:0000256" key="12">
    <source>
        <dbReference type="PROSITE-ProRule" id="PRU00110"/>
    </source>
</evidence>
<dbReference type="InterPro" id="IPR005467">
    <property type="entry name" value="His_kinase_dom"/>
</dbReference>
<proteinExistence type="predicted"/>
<dbReference type="EC" id="2.7.13.3" evidence="2"/>
<dbReference type="SUPFAM" id="SSF55874">
    <property type="entry name" value="ATPase domain of HSP90 chaperone/DNA topoisomerase II/histidine kinase"/>
    <property type="match status" value="1"/>
</dbReference>
<dbReference type="Pfam" id="PF01584">
    <property type="entry name" value="CheW"/>
    <property type="match status" value="1"/>
</dbReference>
<dbReference type="SMART" id="SM00073">
    <property type="entry name" value="HPT"/>
    <property type="match status" value="2"/>
</dbReference>
<organism evidence="17 18">
    <name type="scientific">Desulfonema limicola</name>
    <dbReference type="NCBI Taxonomy" id="45656"/>
    <lineage>
        <taxon>Bacteria</taxon>
        <taxon>Pseudomonadati</taxon>
        <taxon>Thermodesulfobacteriota</taxon>
        <taxon>Desulfobacteria</taxon>
        <taxon>Desulfobacterales</taxon>
        <taxon>Desulfococcaceae</taxon>
        <taxon>Desulfonema</taxon>
    </lineage>
</organism>
<dbReference type="FunFam" id="3.30.565.10:FF:000016">
    <property type="entry name" value="Chemotaxis protein CheA, putative"/>
    <property type="match status" value="1"/>
</dbReference>
<evidence type="ECO:0000259" key="14">
    <source>
        <dbReference type="PROSITE" id="PS50109"/>
    </source>
</evidence>
<dbReference type="SUPFAM" id="SSF50341">
    <property type="entry name" value="CheW-like"/>
    <property type="match status" value="1"/>
</dbReference>
<evidence type="ECO:0000256" key="13">
    <source>
        <dbReference type="SAM" id="MobiDB-lite"/>
    </source>
</evidence>
<keyword evidence="8 17" id="KW-0418">Kinase</keyword>
<dbReference type="Proteomes" id="UP000663720">
    <property type="component" value="Chromosome"/>
</dbReference>
<feature type="domain" description="CheW-like" evidence="15">
    <location>
        <begin position="856"/>
        <end position="993"/>
    </location>
</feature>
<dbReference type="SMART" id="SM00260">
    <property type="entry name" value="CheW"/>
    <property type="match status" value="1"/>
</dbReference>
<dbReference type="Pfam" id="PF02895">
    <property type="entry name" value="H-kinase_dim"/>
    <property type="match status" value="1"/>
</dbReference>
<feature type="domain" description="HPt" evidence="16">
    <location>
        <begin position="2"/>
        <end position="106"/>
    </location>
</feature>
<dbReference type="SMART" id="SM01231">
    <property type="entry name" value="H-kinase_dim"/>
    <property type="match status" value="1"/>
</dbReference>
<protein>
    <recommendedName>
        <fullName evidence="3">Chemotaxis protein CheA</fullName>
        <ecNumber evidence="2">2.7.13.3</ecNumber>
    </recommendedName>
</protein>
<dbReference type="SUPFAM" id="SSF160246">
    <property type="entry name" value="EspE N-terminal domain-like"/>
    <property type="match status" value="1"/>
</dbReference>
<accession>A0A975B378</accession>
<dbReference type="Pfam" id="PF02518">
    <property type="entry name" value="HATPase_c"/>
    <property type="match status" value="1"/>
</dbReference>
<dbReference type="Gene3D" id="1.20.120.160">
    <property type="entry name" value="HPT domain"/>
    <property type="match status" value="2"/>
</dbReference>
<keyword evidence="10" id="KW-0902">Two-component regulatory system</keyword>
<dbReference type="PRINTS" id="PR00344">
    <property type="entry name" value="BCTRLSENSOR"/>
</dbReference>
<keyword evidence="4" id="KW-0145">Chemotaxis</keyword>
<evidence type="ECO:0000256" key="4">
    <source>
        <dbReference type="ARBA" id="ARBA00022500"/>
    </source>
</evidence>
<dbReference type="PANTHER" id="PTHR43395:SF10">
    <property type="entry name" value="CHEMOTAXIS PROTEIN CHEA"/>
    <property type="match status" value="1"/>
</dbReference>
<dbReference type="InterPro" id="IPR037006">
    <property type="entry name" value="CheA-like_homodim_sf"/>
</dbReference>
<dbReference type="InterPro" id="IPR036061">
    <property type="entry name" value="CheW-like_dom_sf"/>
</dbReference>
<dbReference type="PANTHER" id="PTHR43395">
    <property type="entry name" value="SENSOR HISTIDINE KINASE CHEA"/>
    <property type="match status" value="1"/>
</dbReference>
<dbReference type="GO" id="GO:0005737">
    <property type="term" value="C:cytoplasm"/>
    <property type="evidence" value="ECO:0007669"/>
    <property type="project" value="InterPro"/>
</dbReference>
<dbReference type="InterPro" id="IPR004358">
    <property type="entry name" value="Sig_transdc_His_kin-like_C"/>
</dbReference>
<feature type="modified residue" description="Phosphohistidine" evidence="12">
    <location>
        <position position="49"/>
    </location>
</feature>
<dbReference type="InterPro" id="IPR036097">
    <property type="entry name" value="HisK_dim/P_sf"/>
</dbReference>
<evidence type="ECO:0000256" key="11">
    <source>
        <dbReference type="ARBA" id="ARBA00035100"/>
    </source>
</evidence>
<evidence type="ECO:0000256" key="10">
    <source>
        <dbReference type="ARBA" id="ARBA00023012"/>
    </source>
</evidence>
<dbReference type="Pfam" id="PF01627">
    <property type="entry name" value="Hpt"/>
    <property type="match status" value="2"/>
</dbReference>
<evidence type="ECO:0000256" key="1">
    <source>
        <dbReference type="ARBA" id="ARBA00000085"/>
    </source>
</evidence>
<evidence type="ECO:0000256" key="3">
    <source>
        <dbReference type="ARBA" id="ARBA00021495"/>
    </source>
</evidence>
<dbReference type="GO" id="GO:0005524">
    <property type="term" value="F:ATP binding"/>
    <property type="evidence" value="ECO:0007669"/>
    <property type="project" value="UniProtKB-KW"/>
</dbReference>
<dbReference type="InterPro" id="IPR004105">
    <property type="entry name" value="CheA-like_dim"/>
</dbReference>